<evidence type="ECO:0000313" key="2">
    <source>
        <dbReference type="EMBL" id="MDJ1136229.1"/>
    </source>
</evidence>
<dbReference type="RefSeq" id="WP_274043082.1">
    <property type="nucleotide sequence ID" value="NZ_JANCPR020000037.1"/>
</dbReference>
<dbReference type="EMBL" id="JANCPR020000037">
    <property type="protein sequence ID" value="MDJ1136229.1"/>
    <property type="molecule type" value="Genomic_DNA"/>
</dbReference>
<gene>
    <name evidence="2" type="ORF">NMN56_030650</name>
</gene>
<feature type="region of interest" description="Disordered" evidence="1">
    <location>
        <begin position="1"/>
        <end position="25"/>
    </location>
</feature>
<feature type="compositionally biased region" description="Polar residues" evidence="1">
    <location>
        <begin position="1"/>
        <end position="10"/>
    </location>
</feature>
<proteinExistence type="predicted"/>
<comment type="caution">
    <text evidence="2">The sequence shown here is derived from an EMBL/GenBank/DDBJ whole genome shotgun (WGS) entry which is preliminary data.</text>
</comment>
<keyword evidence="3" id="KW-1185">Reference proteome</keyword>
<sequence>MAKPNPTQRKTPAPPPVGRSASYRLTTEDVRDDLAVLMRAHGEAAAPLRLAVHLLATAYRRAWDYAEVPDGAPPHIIAVRYALPDGTPEPQVDPMCTAYPDVRDVAAPAN</sequence>
<protein>
    <submittedName>
        <fullName evidence="2">Uncharacterized protein</fullName>
    </submittedName>
</protein>
<name>A0ABT7A4H5_9ACTN</name>
<accession>A0ABT7A4H5</accession>
<dbReference type="Proteomes" id="UP001214441">
    <property type="component" value="Unassembled WGS sequence"/>
</dbReference>
<organism evidence="2 3">
    <name type="scientific">Streptomyces iconiensis</name>
    <dbReference type="NCBI Taxonomy" id="1384038"/>
    <lineage>
        <taxon>Bacteria</taxon>
        <taxon>Bacillati</taxon>
        <taxon>Actinomycetota</taxon>
        <taxon>Actinomycetes</taxon>
        <taxon>Kitasatosporales</taxon>
        <taxon>Streptomycetaceae</taxon>
        <taxon>Streptomyces</taxon>
    </lineage>
</organism>
<reference evidence="2 3" key="1">
    <citation type="submission" date="2023-05" db="EMBL/GenBank/DDBJ databases">
        <title>Streptantibioticus silvisoli sp. nov., acidotolerant actinomycetes 1 from pine litter.</title>
        <authorList>
            <person name="Swiecimska M."/>
            <person name="Golinska P."/>
            <person name="Sangal V."/>
            <person name="Wachnowicz B."/>
            <person name="Goodfellow M."/>
        </authorList>
    </citation>
    <scope>NUCLEOTIDE SEQUENCE [LARGE SCALE GENOMIC DNA]</scope>
    <source>
        <strain evidence="2 3">DSM 42109</strain>
    </source>
</reference>
<evidence type="ECO:0000256" key="1">
    <source>
        <dbReference type="SAM" id="MobiDB-lite"/>
    </source>
</evidence>
<evidence type="ECO:0000313" key="3">
    <source>
        <dbReference type="Proteomes" id="UP001214441"/>
    </source>
</evidence>